<evidence type="ECO:0000256" key="6">
    <source>
        <dbReference type="ARBA" id="ARBA00022729"/>
    </source>
</evidence>
<dbReference type="InParanoid" id="A0A1B6Q148"/>
<evidence type="ECO:0000256" key="9">
    <source>
        <dbReference type="ARBA" id="ARBA00023180"/>
    </source>
</evidence>
<evidence type="ECO:0000256" key="8">
    <source>
        <dbReference type="ARBA" id="ARBA00023002"/>
    </source>
</evidence>
<dbReference type="InterPro" id="IPR006094">
    <property type="entry name" value="Oxid_FAD_bind_N"/>
</dbReference>
<dbReference type="EMBL" id="CM000762">
    <property type="protein sequence ID" value="KXG31654.1"/>
    <property type="molecule type" value="Genomic_DNA"/>
</dbReference>
<dbReference type="GO" id="GO:0071949">
    <property type="term" value="F:FAD binding"/>
    <property type="evidence" value="ECO:0007669"/>
    <property type="project" value="InterPro"/>
</dbReference>
<dbReference type="OrthoDB" id="415825at2759"/>
<dbReference type="OMA" id="KWDAAMS"/>
<comment type="cofactor">
    <cofactor evidence="1">
        <name>FAD</name>
        <dbReference type="ChEBI" id="CHEBI:57692"/>
    </cofactor>
</comment>
<dbReference type="GO" id="GO:0019139">
    <property type="term" value="F:cytokinin dehydrogenase activity"/>
    <property type="evidence" value="ECO:0007669"/>
    <property type="project" value="UniProtKB-EC"/>
</dbReference>
<evidence type="ECO:0000256" key="11">
    <source>
        <dbReference type="SAM" id="SignalP"/>
    </source>
</evidence>
<dbReference type="InterPro" id="IPR016167">
    <property type="entry name" value="FAD-bd_PCMH_sub1"/>
</dbReference>
<dbReference type="Gene3D" id="3.30.465.10">
    <property type="match status" value="1"/>
</dbReference>
<dbReference type="Gene3D" id="3.40.462.10">
    <property type="entry name" value="FAD-linked oxidases, C-terminal domain"/>
    <property type="match status" value="1"/>
</dbReference>
<evidence type="ECO:0000256" key="1">
    <source>
        <dbReference type="ARBA" id="ARBA00001974"/>
    </source>
</evidence>
<dbReference type="SMR" id="A0A1B6Q148"/>
<dbReference type="Pfam" id="PF09265">
    <property type="entry name" value="Cytokin-bind"/>
    <property type="match status" value="1"/>
</dbReference>
<sequence>MAVVYLLLAALIACSHAVADTLALGLDHRPWPPALAALVAEGRLRTDTNATVAASTDFGNMTSALPAAVLYPSSTADLTALLAAANSTPGWPYTIAFRGRGHSLMGQAFAPGGVVVNMASLGDTAAAPRINVSADGRYVDAGGEQMWIDVLRASLARGVAPRSWTDYLYLTVGGTLSNAGISGQAFRHGPQISNVLELDVITGHGETMTCSKERNADLFDAVLGGLGQFGVITRARIVVEPAPARARWVRLVYTDFAAFAADQERLIAGPRQPDGTFGPMSYVEGSVFVNQSLATDLTNTGFFSDADVARIVALAAERNATTVYSIEATINYDNATSVDQELKSVLDTLSFVEGFAFQRDVSYEQFLDRVRNEEVALDKLGLWRVPHPWLNMFVPGSRIADVDRGVFKGILQGTDIVGPLIVYPLNKSMWDDGMSAATPSEDVFYAVSLLFSSVGNDDLGRLQEQNQRILRFCDLAGIQYKSYLARYTNRSDWVRHFGTVKWNRFVEMKNKYDPNKLLSPGQDIFN</sequence>
<dbReference type="STRING" id="4558.A0A1B6Q148"/>
<comment type="similarity">
    <text evidence="2">Belongs to the oxygen-dependent FAD-linked oxidoreductase family.</text>
</comment>
<dbReference type="PROSITE" id="PS51387">
    <property type="entry name" value="FAD_PCMH"/>
    <property type="match status" value="1"/>
</dbReference>
<accession>A0A1B6Q148</accession>
<dbReference type="SUPFAM" id="SSF55103">
    <property type="entry name" value="FAD-linked oxidases, C-terminal domain"/>
    <property type="match status" value="1"/>
</dbReference>
<dbReference type="InterPro" id="IPR015345">
    <property type="entry name" value="Cytokinin_DH_FAD/cytokin-bd"/>
</dbReference>
<dbReference type="PANTHER" id="PTHR13878:SF42">
    <property type="entry name" value="CYTOKININ DEHYDROGENASE 1"/>
    <property type="match status" value="1"/>
</dbReference>
<keyword evidence="9" id="KW-0325">Glycoprotein</keyword>
<comment type="subunit">
    <text evidence="3">Monomer.</text>
</comment>
<dbReference type="FunFam" id="3.30.465.10:FF:000021">
    <property type="entry name" value="Cytokinin dehydrogenase 1"/>
    <property type="match status" value="1"/>
</dbReference>
<name>A0A1B6Q148_SORBI</name>
<dbReference type="InterPro" id="IPR006093">
    <property type="entry name" value="Oxy_OxRdtase_FAD_BS"/>
</dbReference>
<dbReference type="InterPro" id="IPR016166">
    <property type="entry name" value="FAD-bd_PCMH"/>
</dbReference>
<keyword evidence="5" id="KW-0285">Flavoprotein</keyword>
<dbReference type="eggNOG" id="KOG1231">
    <property type="taxonomic scope" value="Eukaryota"/>
</dbReference>
<dbReference type="InterPro" id="IPR016169">
    <property type="entry name" value="FAD-bd_PCMH_sub2"/>
</dbReference>
<feature type="chain" id="PRO_5008589219" description="cytokinin dehydrogenase" evidence="11">
    <location>
        <begin position="18"/>
        <end position="526"/>
    </location>
</feature>
<keyword evidence="14" id="KW-1185">Reference proteome</keyword>
<dbReference type="Pfam" id="PF01565">
    <property type="entry name" value="FAD_binding_4"/>
    <property type="match status" value="1"/>
</dbReference>
<dbReference type="GO" id="GO:0016491">
    <property type="term" value="F:oxidoreductase activity"/>
    <property type="evidence" value="ECO:0000318"/>
    <property type="project" value="GO_Central"/>
</dbReference>
<gene>
    <name evidence="13" type="ORF">SORBI_3003G036700</name>
</gene>
<dbReference type="InterPro" id="IPR050432">
    <property type="entry name" value="FAD-linked_Oxidoreductases_BP"/>
</dbReference>
<organism evidence="13 14">
    <name type="scientific">Sorghum bicolor</name>
    <name type="common">Sorghum</name>
    <name type="synonym">Sorghum vulgare</name>
    <dbReference type="NCBI Taxonomy" id="4558"/>
    <lineage>
        <taxon>Eukaryota</taxon>
        <taxon>Viridiplantae</taxon>
        <taxon>Streptophyta</taxon>
        <taxon>Embryophyta</taxon>
        <taxon>Tracheophyta</taxon>
        <taxon>Spermatophyta</taxon>
        <taxon>Magnoliopsida</taxon>
        <taxon>Liliopsida</taxon>
        <taxon>Poales</taxon>
        <taxon>Poaceae</taxon>
        <taxon>PACMAD clade</taxon>
        <taxon>Panicoideae</taxon>
        <taxon>Andropogonodae</taxon>
        <taxon>Andropogoneae</taxon>
        <taxon>Sorghinae</taxon>
        <taxon>Sorghum</taxon>
    </lineage>
</organism>
<reference evidence="14" key="2">
    <citation type="journal article" date="2018" name="Plant J.">
        <title>The Sorghum bicolor reference genome: improved assembly, gene annotations, a transcriptome atlas, and signatures of genome organization.</title>
        <authorList>
            <person name="McCormick R.F."/>
            <person name="Truong S.K."/>
            <person name="Sreedasyam A."/>
            <person name="Jenkins J."/>
            <person name="Shu S."/>
            <person name="Sims D."/>
            <person name="Kennedy M."/>
            <person name="Amirebrahimi M."/>
            <person name="Weers B.D."/>
            <person name="McKinley B."/>
            <person name="Mattison A."/>
            <person name="Morishige D.T."/>
            <person name="Grimwood J."/>
            <person name="Schmutz J."/>
            <person name="Mullet J.E."/>
        </authorList>
    </citation>
    <scope>NUCLEOTIDE SEQUENCE [LARGE SCALE GENOMIC DNA]</scope>
    <source>
        <strain evidence="14">cv. BTx623</strain>
    </source>
</reference>
<dbReference type="PROSITE" id="PS00862">
    <property type="entry name" value="OX2_COVAL_FAD"/>
    <property type="match status" value="1"/>
</dbReference>
<dbReference type="AlphaFoldDB" id="A0A1B6Q148"/>
<keyword evidence="6 11" id="KW-0732">Signal</keyword>
<evidence type="ECO:0000256" key="3">
    <source>
        <dbReference type="ARBA" id="ARBA00011245"/>
    </source>
</evidence>
<evidence type="ECO:0000256" key="4">
    <source>
        <dbReference type="ARBA" id="ARBA00011928"/>
    </source>
</evidence>
<feature type="domain" description="FAD-binding PCMH-type" evidence="12">
    <location>
        <begin position="62"/>
        <end position="242"/>
    </location>
</feature>
<evidence type="ECO:0000313" key="13">
    <source>
        <dbReference type="EMBL" id="KXG31654.1"/>
    </source>
</evidence>
<dbReference type="Gramene" id="KXG31654">
    <property type="protein sequence ID" value="KXG31654"/>
    <property type="gene ID" value="SORBI_3003G036700"/>
</dbReference>
<dbReference type="FunCoup" id="A0A1B6Q148">
    <property type="interactions" value="93"/>
</dbReference>
<dbReference type="SUPFAM" id="SSF56176">
    <property type="entry name" value="FAD-binding/transporter-associated domain-like"/>
    <property type="match status" value="1"/>
</dbReference>
<keyword evidence="7" id="KW-0274">FAD</keyword>
<evidence type="ECO:0000256" key="5">
    <source>
        <dbReference type="ARBA" id="ARBA00022630"/>
    </source>
</evidence>
<dbReference type="Proteomes" id="UP000000768">
    <property type="component" value="Chromosome 3"/>
</dbReference>
<dbReference type="PANTHER" id="PTHR13878">
    <property type="entry name" value="GULONOLACTONE OXIDASE"/>
    <property type="match status" value="1"/>
</dbReference>
<evidence type="ECO:0000313" key="14">
    <source>
        <dbReference type="Proteomes" id="UP000000768"/>
    </source>
</evidence>
<dbReference type="InterPro" id="IPR016164">
    <property type="entry name" value="FAD-linked_Oxase-like_C"/>
</dbReference>
<reference evidence="13 14" key="1">
    <citation type="journal article" date="2009" name="Nature">
        <title>The Sorghum bicolor genome and the diversification of grasses.</title>
        <authorList>
            <person name="Paterson A.H."/>
            <person name="Bowers J.E."/>
            <person name="Bruggmann R."/>
            <person name="Dubchak I."/>
            <person name="Grimwood J."/>
            <person name="Gundlach H."/>
            <person name="Haberer G."/>
            <person name="Hellsten U."/>
            <person name="Mitros T."/>
            <person name="Poliakov A."/>
            <person name="Schmutz J."/>
            <person name="Spannagl M."/>
            <person name="Tang H."/>
            <person name="Wang X."/>
            <person name="Wicker T."/>
            <person name="Bharti A.K."/>
            <person name="Chapman J."/>
            <person name="Feltus F.A."/>
            <person name="Gowik U."/>
            <person name="Grigoriev I.V."/>
            <person name="Lyons E."/>
            <person name="Maher C.A."/>
            <person name="Martis M."/>
            <person name="Narechania A."/>
            <person name="Otillar R.P."/>
            <person name="Penning B.W."/>
            <person name="Salamov A.A."/>
            <person name="Wang Y."/>
            <person name="Zhang L."/>
            <person name="Carpita N.C."/>
            <person name="Freeling M."/>
            <person name="Gingle A.R."/>
            <person name="Hash C.T."/>
            <person name="Keller B."/>
            <person name="Klein P."/>
            <person name="Kresovich S."/>
            <person name="McCann M.C."/>
            <person name="Ming R."/>
            <person name="Peterson D.G."/>
            <person name="Mehboob-ur-Rahman"/>
            <person name="Ware D."/>
            <person name="Westhoff P."/>
            <person name="Mayer K.F."/>
            <person name="Messing J."/>
            <person name="Rokhsar D.S."/>
        </authorList>
    </citation>
    <scope>NUCLEOTIDE SEQUENCE [LARGE SCALE GENOMIC DNA]</scope>
    <source>
        <strain evidence="14">cv. BTx623</strain>
    </source>
</reference>
<dbReference type="EC" id="1.5.99.12" evidence="4"/>
<dbReference type="InterPro" id="IPR036318">
    <property type="entry name" value="FAD-bd_PCMH-like_sf"/>
</dbReference>
<evidence type="ECO:0000256" key="7">
    <source>
        <dbReference type="ARBA" id="ARBA00022827"/>
    </source>
</evidence>
<dbReference type="Gene3D" id="3.30.43.10">
    <property type="entry name" value="Uridine Diphospho-n-acetylenolpyruvylglucosamine Reductase, domain 2"/>
    <property type="match status" value="1"/>
</dbReference>
<comment type="catalytic activity">
    <reaction evidence="10">
        <text>N(6)-dimethylallyladenine + A + H2O = 3-methyl-2-butenal + adenine + AH2</text>
        <dbReference type="Rhea" id="RHEA:13625"/>
        <dbReference type="ChEBI" id="CHEBI:13193"/>
        <dbReference type="ChEBI" id="CHEBI:15377"/>
        <dbReference type="ChEBI" id="CHEBI:15825"/>
        <dbReference type="ChEBI" id="CHEBI:16708"/>
        <dbReference type="ChEBI" id="CHEBI:17499"/>
        <dbReference type="ChEBI" id="CHEBI:17660"/>
        <dbReference type="EC" id="1.5.99.12"/>
    </reaction>
</comment>
<dbReference type="GO" id="GO:0009690">
    <property type="term" value="P:cytokinin metabolic process"/>
    <property type="evidence" value="ECO:0007669"/>
    <property type="project" value="InterPro"/>
</dbReference>
<proteinExistence type="inferred from homology"/>
<evidence type="ECO:0000259" key="12">
    <source>
        <dbReference type="PROSITE" id="PS51387"/>
    </source>
</evidence>
<protein>
    <recommendedName>
        <fullName evidence="4">cytokinin dehydrogenase</fullName>
        <ecNumber evidence="4">1.5.99.12</ecNumber>
    </recommendedName>
</protein>
<evidence type="ECO:0000256" key="10">
    <source>
        <dbReference type="ARBA" id="ARBA00048224"/>
    </source>
</evidence>
<feature type="signal peptide" evidence="11">
    <location>
        <begin position="1"/>
        <end position="17"/>
    </location>
</feature>
<dbReference type="InterPro" id="IPR016170">
    <property type="entry name" value="Cytok_DH_C_sf"/>
</dbReference>
<keyword evidence="8" id="KW-0560">Oxidoreductase</keyword>
<evidence type="ECO:0000256" key="2">
    <source>
        <dbReference type="ARBA" id="ARBA00005466"/>
    </source>
</evidence>